<dbReference type="Proteomes" id="UP001163823">
    <property type="component" value="Chromosome 9"/>
</dbReference>
<protein>
    <submittedName>
        <fullName evidence="1">Uncharacterized protein</fullName>
    </submittedName>
</protein>
<organism evidence="1 2">
    <name type="scientific">Quillaja saponaria</name>
    <name type="common">Soap bark tree</name>
    <dbReference type="NCBI Taxonomy" id="32244"/>
    <lineage>
        <taxon>Eukaryota</taxon>
        <taxon>Viridiplantae</taxon>
        <taxon>Streptophyta</taxon>
        <taxon>Embryophyta</taxon>
        <taxon>Tracheophyta</taxon>
        <taxon>Spermatophyta</taxon>
        <taxon>Magnoliopsida</taxon>
        <taxon>eudicotyledons</taxon>
        <taxon>Gunneridae</taxon>
        <taxon>Pentapetalae</taxon>
        <taxon>rosids</taxon>
        <taxon>fabids</taxon>
        <taxon>Fabales</taxon>
        <taxon>Quillajaceae</taxon>
        <taxon>Quillaja</taxon>
    </lineage>
</organism>
<sequence length="144" mass="16074">MKKSSDGSNKTSSRHIHTEIVEYIHGKGTALFRVEGKGINSSTETVSIKHEYGTGDVHGTKFKGLSIEMKVQNSKDNGLRVQMNTEANFVLVPKKKQRYVTRSGRISEIQSESYSYGGEQGVFTVEKTNRGGCVRMLKITHKCF</sequence>
<dbReference type="EMBL" id="JARAOO010000009">
    <property type="protein sequence ID" value="KAJ7955206.1"/>
    <property type="molecule type" value="Genomic_DNA"/>
</dbReference>
<dbReference type="AlphaFoldDB" id="A0AAD7LBR0"/>
<keyword evidence="2" id="KW-1185">Reference proteome</keyword>
<comment type="caution">
    <text evidence="1">The sequence shown here is derived from an EMBL/GenBank/DDBJ whole genome shotgun (WGS) entry which is preliminary data.</text>
</comment>
<evidence type="ECO:0000313" key="1">
    <source>
        <dbReference type="EMBL" id="KAJ7955206.1"/>
    </source>
</evidence>
<reference evidence="1" key="1">
    <citation type="journal article" date="2023" name="Science">
        <title>Elucidation of the pathway for biosynthesis of saponin adjuvants from the soapbark tree.</title>
        <authorList>
            <person name="Reed J."/>
            <person name="Orme A."/>
            <person name="El-Demerdash A."/>
            <person name="Owen C."/>
            <person name="Martin L.B.B."/>
            <person name="Misra R.C."/>
            <person name="Kikuchi S."/>
            <person name="Rejzek M."/>
            <person name="Martin A.C."/>
            <person name="Harkess A."/>
            <person name="Leebens-Mack J."/>
            <person name="Louveau T."/>
            <person name="Stephenson M.J."/>
            <person name="Osbourn A."/>
        </authorList>
    </citation>
    <scope>NUCLEOTIDE SEQUENCE</scope>
    <source>
        <strain evidence="1">S10</strain>
    </source>
</reference>
<accession>A0AAD7LBR0</accession>
<dbReference type="KEGG" id="qsa:O6P43_021835"/>
<evidence type="ECO:0000313" key="2">
    <source>
        <dbReference type="Proteomes" id="UP001163823"/>
    </source>
</evidence>
<proteinExistence type="predicted"/>
<gene>
    <name evidence="1" type="ORF">O6P43_021835</name>
</gene>
<name>A0AAD7LBR0_QUISA</name>